<protein>
    <submittedName>
        <fullName evidence="3">Uncharacterized protein</fullName>
    </submittedName>
</protein>
<organism evidence="3 4">
    <name type="scientific">[Mycobacterium] wendilense</name>
    <dbReference type="NCBI Taxonomy" id="3064284"/>
    <lineage>
        <taxon>Bacteria</taxon>
        <taxon>Bacillati</taxon>
        <taxon>Actinomycetota</taxon>
        <taxon>Actinomycetes</taxon>
        <taxon>Mycobacteriales</taxon>
        <taxon>Mycobacteriaceae</taxon>
        <taxon>Mycolicibacter</taxon>
    </lineage>
</organism>
<evidence type="ECO:0000313" key="4">
    <source>
        <dbReference type="Proteomes" id="UP001190466"/>
    </source>
</evidence>
<keyword evidence="2" id="KW-0812">Transmembrane</keyword>
<dbReference type="Proteomes" id="UP001190466">
    <property type="component" value="Chromosome"/>
</dbReference>
<dbReference type="EMBL" id="OY726395">
    <property type="protein sequence ID" value="CAJ1586397.1"/>
    <property type="molecule type" value="Genomic_DNA"/>
</dbReference>
<proteinExistence type="predicted"/>
<feature type="transmembrane region" description="Helical" evidence="2">
    <location>
        <begin position="359"/>
        <end position="379"/>
    </location>
</feature>
<feature type="region of interest" description="Disordered" evidence="1">
    <location>
        <begin position="478"/>
        <end position="514"/>
    </location>
</feature>
<gene>
    <name evidence="3" type="ORF">MU0050_004256</name>
</gene>
<reference evidence="3 4" key="1">
    <citation type="submission" date="2023-08" db="EMBL/GenBank/DDBJ databases">
        <authorList>
            <person name="Folkvardsen B D."/>
            <person name="Norman A."/>
        </authorList>
    </citation>
    <scope>NUCLEOTIDE SEQUENCE [LARGE SCALE GENOMIC DNA]</scope>
    <source>
        <strain evidence="3 4">Mu0050</strain>
    </source>
</reference>
<name>A0ABM9MJ32_9MYCO</name>
<dbReference type="RefSeq" id="WP_316512400.1">
    <property type="nucleotide sequence ID" value="NZ_OY726395.1"/>
</dbReference>
<evidence type="ECO:0000256" key="1">
    <source>
        <dbReference type="SAM" id="MobiDB-lite"/>
    </source>
</evidence>
<keyword evidence="2" id="KW-0472">Membrane</keyword>
<keyword evidence="2" id="KW-1133">Transmembrane helix</keyword>
<evidence type="ECO:0000256" key="2">
    <source>
        <dbReference type="SAM" id="Phobius"/>
    </source>
</evidence>
<evidence type="ECO:0000313" key="3">
    <source>
        <dbReference type="EMBL" id="CAJ1586397.1"/>
    </source>
</evidence>
<feature type="transmembrane region" description="Helical" evidence="2">
    <location>
        <begin position="332"/>
        <end position="353"/>
    </location>
</feature>
<feature type="compositionally biased region" description="Basic and acidic residues" evidence="1">
    <location>
        <begin position="478"/>
        <end position="488"/>
    </location>
</feature>
<accession>A0ABM9MJ32</accession>
<keyword evidence="4" id="KW-1185">Reference proteome</keyword>
<sequence>MTDRDGAETDPVVAVDAFVGALVPDVRPPAVRRRDVVLVTGPWLAGSTSVARLLADRRPDVEFVEADDLRPGEVPVAVVFVASAAAPLTPSDCAVLDMAAAHTDVVICALAKIDAHRNFRDVLEADREALAAHAPRYTRVPWVAVAAAPELGEPRCEDLLTGLDTALADDTVSRRNRLRAWEFRLTSTVDQYDIAADGAGREARMEALRAERDDALRSVRVGRSERAVALRSQIQQARVQLSYFARNRCTSVRTELQEDAAAVSRRGLPEFLAYVERRIGTVVGEVDAGITEHLSDVAAELGLPADPTATPMARQAGVGPPPLKSRRLETRLTALVGAGLGLGIALTLSRLFADLAPGLTAVGAVVCLLLGVAVTVWVVNTRSLLHDRAVLDRWLAERTAGLRSALDQTVATRVLAAEMALTSALSQQAEADAARVAERVRVIDAELRAHEAARLQARAAREAAGPALRAALSAVHRELGTPESDRNGHAVGDSVAEDAEQESDAVAGPGPGRD</sequence>